<keyword evidence="1" id="KW-1185">Reference proteome</keyword>
<evidence type="ECO:0000313" key="1">
    <source>
        <dbReference type="Proteomes" id="UP000887565"/>
    </source>
</evidence>
<name>A0A915HVT8_ROMCU</name>
<accession>A0A915HVT8</accession>
<protein>
    <submittedName>
        <fullName evidence="2">Uncharacterized protein</fullName>
    </submittedName>
</protein>
<reference evidence="2" key="1">
    <citation type="submission" date="2022-11" db="UniProtKB">
        <authorList>
            <consortium name="WormBaseParasite"/>
        </authorList>
    </citation>
    <scope>IDENTIFICATION</scope>
</reference>
<proteinExistence type="predicted"/>
<dbReference type="Proteomes" id="UP000887565">
    <property type="component" value="Unplaced"/>
</dbReference>
<dbReference type="WBParaSite" id="nRc.2.0.1.t05461-RA">
    <property type="protein sequence ID" value="nRc.2.0.1.t05461-RA"/>
    <property type="gene ID" value="nRc.2.0.1.g05461"/>
</dbReference>
<sequence length="83" mass="9215">MMAFETSGWSRRGKQSHCFPSHPIHLNRLVNSADLCFCSIEHIMSSGDSCGQLLDIRKSLYFFTNSDGAIIGEGAGETRFEKS</sequence>
<dbReference type="AlphaFoldDB" id="A0A915HVT8"/>
<evidence type="ECO:0000313" key="2">
    <source>
        <dbReference type="WBParaSite" id="nRc.2.0.1.t05461-RA"/>
    </source>
</evidence>
<organism evidence="1 2">
    <name type="scientific">Romanomermis culicivorax</name>
    <name type="common">Nematode worm</name>
    <dbReference type="NCBI Taxonomy" id="13658"/>
    <lineage>
        <taxon>Eukaryota</taxon>
        <taxon>Metazoa</taxon>
        <taxon>Ecdysozoa</taxon>
        <taxon>Nematoda</taxon>
        <taxon>Enoplea</taxon>
        <taxon>Dorylaimia</taxon>
        <taxon>Mermithida</taxon>
        <taxon>Mermithoidea</taxon>
        <taxon>Mermithidae</taxon>
        <taxon>Romanomermis</taxon>
    </lineage>
</organism>